<dbReference type="GO" id="GO:0022900">
    <property type="term" value="P:electron transport chain"/>
    <property type="evidence" value="ECO:0007669"/>
    <property type="project" value="InterPro"/>
</dbReference>
<organism evidence="9 10">
    <name type="scientific">Actibacterium mucosum KCTC 23349</name>
    <dbReference type="NCBI Taxonomy" id="1454373"/>
    <lineage>
        <taxon>Bacteria</taxon>
        <taxon>Pseudomonadati</taxon>
        <taxon>Pseudomonadota</taxon>
        <taxon>Alphaproteobacteria</taxon>
        <taxon>Rhodobacterales</taxon>
        <taxon>Roseobacteraceae</taxon>
        <taxon>Actibacterium</taxon>
    </lineage>
</organism>
<evidence type="ECO:0000256" key="3">
    <source>
        <dbReference type="ARBA" id="ARBA00022723"/>
    </source>
</evidence>
<evidence type="ECO:0000313" key="9">
    <source>
        <dbReference type="EMBL" id="KAJ56756.1"/>
    </source>
</evidence>
<feature type="chain" id="PRO_5001559733" evidence="8">
    <location>
        <begin position="24"/>
        <end position="157"/>
    </location>
</feature>
<keyword evidence="8" id="KW-0732">Signal</keyword>
<dbReference type="InterPro" id="IPR015984">
    <property type="entry name" value="Cyt_c_prime_subgr"/>
</dbReference>
<evidence type="ECO:0000256" key="1">
    <source>
        <dbReference type="ARBA" id="ARBA00022448"/>
    </source>
</evidence>
<feature type="binding site" description="covalent" evidence="7">
    <location>
        <position position="149"/>
    </location>
    <ligand>
        <name>heme c</name>
        <dbReference type="ChEBI" id="CHEBI:61717"/>
    </ligand>
</feature>
<dbReference type="OrthoDB" id="7596534at2"/>
<evidence type="ECO:0000313" key="10">
    <source>
        <dbReference type="Proteomes" id="UP000026249"/>
    </source>
</evidence>
<proteinExistence type="predicted"/>
<protein>
    <submittedName>
        <fullName evidence="9">Cytochrome C554</fullName>
    </submittedName>
</protein>
<evidence type="ECO:0000256" key="8">
    <source>
        <dbReference type="SAM" id="SignalP"/>
    </source>
</evidence>
<dbReference type="GO" id="GO:0009055">
    <property type="term" value="F:electron transfer activity"/>
    <property type="evidence" value="ECO:0007669"/>
    <property type="project" value="InterPro"/>
</dbReference>
<reference evidence="9 10" key="1">
    <citation type="submission" date="2014-03" db="EMBL/GenBank/DDBJ databases">
        <title>Draft Genome Sequence of Actibacterium mucosum KCTC 23349, a Marine Alphaproteobacterium with Complex Ionic Requirements Isolated from Mediterranean Seawater at Malvarrosa Beach, Valencia, Spain.</title>
        <authorList>
            <person name="Arahal D.R."/>
            <person name="Shao Z."/>
            <person name="Lai Q."/>
            <person name="Pujalte M.J."/>
        </authorList>
    </citation>
    <scope>NUCLEOTIDE SEQUENCE [LARGE SCALE GENOMIC DNA]</scope>
    <source>
        <strain evidence="9 10">KCTC 23349</strain>
    </source>
</reference>
<dbReference type="GO" id="GO:0020037">
    <property type="term" value="F:heme binding"/>
    <property type="evidence" value="ECO:0007669"/>
    <property type="project" value="InterPro"/>
</dbReference>
<dbReference type="GO" id="GO:0042597">
    <property type="term" value="C:periplasmic space"/>
    <property type="evidence" value="ECO:0007669"/>
    <property type="project" value="InterPro"/>
</dbReference>
<feature type="binding site" description="covalent" evidence="7">
    <location>
        <position position="146"/>
    </location>
    <ligand>
        <name>heme c</name>
        <dbReference type="ChEBI" id="CHEBI:61717"/>
    </ligand>
</feature>
<dbReference type="SUPFAM" id="SSF47175">
    <property type="entry name" value="Cytochromes"/>
    <property type="match status" value="1"/>
</dbReference>
<dbReference type="GO" id="GO:0005506">
    <property type="term" value="F:iron ion binding"/>
    <property type="evidence" value="ECO:0007669"/>
    <property type="project" value="InterPro"/>
</dbReference>
<dbReference type="Pfam" id="PF01322">
    <property type="entry name" value="Cytochrom_C_2"/>
    <property type="match status" value="1"/>
</dbReference>
<feature type="signal peptide" evidence="8">
    <location>
        <begin position="1"/>
        <end position="23"/>
    </location>
</feature>
<gene>
    <name evidence="9" type="ORF">ACMU_07405</name>
</gene>
<dbReference type="PIRSF" id="PIRSF000027">
    <property type="entry name" value="Cytc_c_prime"/>
    <property type="match status" value="1"/>
</dbReference>
<evidence type="ECO:0000256" key="5">
    <source>
        <dbReference type="ARBA" id="ARBA00023004"/>
    </source>
</evidence>
<dbReference type="InterPro" id="IPR010980">
    <property type="entry name" value="Cyt_c/b562"/>
</dbReference>
<dbReference type="AlphaFoldDB" id="A0A037ZPJ9"/>
<keyword evidence="4" id="KW-0249">Electron transport</keyword>
<sequence>MFTKPKLIAAIASATIAAGTAFAGGHNASPEQQAAKARQAQMNLYGYNLGVLGAMAKGEAEFNADIAKGSAANLVALASMNQATYWPAGSDNASIEGTRALPAIWEKSDEVFGYANALIEAATALEAASGDLDGVRAALGGVGKACGDCHKAFRAPR</sequence>
<evidence type="ECO:0000256" key="6">
    <source>
        <dbReference type="PIRSR" id="PIRSR000027-1"/>
    </source>
</evidence>
<keyword evidence="5 6" id="KW-0408">Iron</keyword>
<dbReference type="RefSeq" id="WP_035257063.1">
    <property type="nucleotide sequence ID" value="NZ_JFKE01000002.1"/>
</dbReference>
<dbReference type="Gene3D" id="1.20.120.10">
    <property type="entry name" value="Cytochrome c/b562"/>
    <property type="match status" value="1"/>
</dbReference>
<dbReference type="Proteomes" id="UP000026249">
    <property type="component" value="Unassembled WGS sequence"/>
</dbReference>
<name>A0A037ZPJ9_9RHOB</name>
<dbReference type="PROSITE" id="PS51009">
    <property type="entry name" value="CYTCII"/>
    <property type="match status" value="1"/>
</dbReference>
<keyword evidence="3 6" id="KW-0479">Metal-binding</keyword>
<evidence type="ECO:0000256" key="2">
    <source>
        <dbReference type="ARBA" id="ARBA00022617"/>
    </source>
</evidence>
<dbReference type="EMBL" id="JFKE01000002">
    <property type="protein sequence ID" value="KAJ56756.1"/>
    <property type="molecule type" value="Genomic_DNA"/>
</dbReference>
<keyword evidence="2 7" id="KW-0349">Heme</keyword>
<accession>A0A037ZPJ9</accession>
<comment type="caution">
    <text evidence="9">The sequence shown here is derived from an EMBL/GenBank/DDBJ whole genome shotgun (WGS) entry which is preliminary data.</text>
</comment>
<feature type="binding site" description="axial binding residue" evidence="6">
    <location>
        <position position="150"/>
    </location>
    <ligand>
        <name>heme c</name>
        <dbReference type="ChEBI" id="CHEBI:61717"/>
    </ligand>
    <ligandPart>
        <name>Fe</name>
        <dbReference type="ChEBI" id="CHEBI:18248"/>
    </ligandPart>
</feature>
<dbReference type="InterPro" id="IPR012127">
    <property type="entry name" value="Cyt_c_prime"/>
</dbReference>
<dbReference type="PRINTS" id="PR00608">
    <property type="entry name" value="CYTCHROMECII"/>
</dbReference>
<evidence type="ECO:0000256" key="7">
    <source>
        <dbReference type="PIRSR" id="PIRSR000027-2"/>
    </source>
</evidence>
<dbReference type="InterPro" id="IPR002321">
    <property type="entry name" value="Cyt_c_II"/>
</dbReference>
<dbReference type="STRING" id="1454373.ACMU_07405"/>
<keyword evidence="10" id="KW-1185">Reference proteome</keyword>
<comment type="PTM">
    <text evidence="7">Binds 1 heme group per subunit.</text>
</comment>
<evidence type="ECO:0000256" key="4">
    <source>
        <dbReference type="ARBA" id="ARBA00022982"/>
    </source>
</evidence>
<keyword evidence="1" id="KW-0813">Transport</keyword>